<gene>
    <name evidence="5" type="primary">tauA</name>
    <name evidence="5" type="ORF">NCTC10465_01690</name>
</gene>
<keyword evidence="3" id="KW-0732">Signal</keyword>
<reference evidence="5 6" key="1">
    <citation type="submission" date="2018-06" db="EMBL/GenBank/DDBJ databases">
        <authorList>
            <consortium name="Pathogen Informatics"/>
            <person name="Doyle S."/>
        </authorList>
    </citation>
    <scope>NUCLEOTIDE SEQUENCE [LARGE SCALE GENOMIC DNA]</scope>
    <source>
        <strain evidence="5 6">NCTC10465</strain>
    </source>
</reference>
<sequence>MTKQNKLFAAGLTAGIVAIGAGYVYSQSNSQSQTQSQNQATPTSASAAGNTSTADSKQAVTIAYQTGVDPAKLAQADKTYEQTTQRDINWRKFDTGADVVAAISAGSIDIGNIGSSPLAAAATKGVPLQVFLVTSEIGEAESLVVRNASNIKTPQDLIGKKIAVPYVSTTHYSLLAALKHWNIDPNKVTIINLRPPEINAAWERGDIDATYVWEPVLSKVKATGHVLTTSKEVASWGSPTYDLWVARKDFAQKNPDFLKQFVKISTDATGKYSQDPKAFIGNASNVQKIAQITGSTPSDISTLLAGNRYLPVSEQQTLLQKPFADNIRKTAEFLKSQGKVDTVLADYSDFVTNQYLDSK</sequence>
<accession>A0A378QFA7</accession>
<proteinExistence type="inferred from homology"/>
<dbReference type="Proteomes" id="UP000255230">
    <property type="component" value="Unassembled WGS sequence"/>
</dbReference>
<dbReference type="AlphaFoldDB" id="A0A378QFA7"/>
<evidence type="ECO:0000313" key="5">
    <source>
        <dbReference type="EMBL" id="STY97897.1"/>
    </source>
</evidence>
<dbReference type="GO" id="GO:0042597">
    <property type="term" value="C:periplasmic space"/>
    <property type="evidence" value="ECO:0007669"/>
    <property type="project" value="UniProtKB-SubCell"/>
</dbReference>
<dbReference type="InterPro" id="IPR010068">
    <property type="entry name" value="Peri-bd_TauA"/>
</dbReference>
<dbReference type="NCBIfam" id="TIGR01729">
    <property type="entry name" value="taurine_ABC_bnd"/>
    <property type="match status" value="1"/>
</dbReference>
<dbReference type="PANTHER" id="PTHR30024:SF47">
    <property type="entry name" value="TAURINE-BINDING PERIPLASMIC PROTEIN"/>
    <property type="match status" value="1"/>
</dbReference>
<evidence type="ECO:0000259" key="4">
    <source>
        <dbReference type="SMART" id="SM00062"/>
    </source>
</evidence>
<dbReference type="InterPro" id="IPR010067">
    <property type="entry name" value="ABC_SsuA_sub-bd"/>
</dbReference>
<dbReference type="Gene3D" id="3.40.190.10">
    <property type="entry name" value="Periplasmic binding protein-like II"/>
    <property type="match status" value="2"/>
</dbReference>
<evidence type="ECO:0000256" key="1">
    <source>
        <dbReference type="ARBA" id="ARBA00004418"/>
    </source>
</evidence>
<dbReference type="SMART" id="SM00062">
    <property type="entry name" value="PBPb"/>
    <property type="match status" value="1"/>
</dbReference>
<evidence type="ECO:0000256" key="2">
    <source>
        <dbReference type="ARBA" id="ARBA00010742"/>
    </source>
</evidence>
<dbReference type="InterPro" id="IPR001638">
    <property type="entry name" value="Solute-binding_3/MltF_N"/>
</dbReference>
<protein>
    <submittedName>
        <fullName evidence="5">Sulfate starvation-induced protein 1</fullName>
    </submittedName>
</protein>
<dbReference type="SUPFAM" id="SSF53850">
    <property type="entry name" value="Periplasmic binding protein-like II"/>
    <property type="match status" value="1"/>
</dbReference>
<dbReference type="GeneID" id="35779017"/>
<dbReference type="GO" id="GO:0042918">
    <property type="term" value="P:alkanesulfonate transmembrane transport"/>
    <property type="evidence" value="ECO:0007669"/>
    <property type="project" value="TreeGrafter"/>
</dbReference>
<dbReference type="Pfam" id="PF04069">
    <property type="entry name" value="OpuAC"/>
    <property type="match status" value="1"/>
</dbReference>
<dbReference type="GO" id="GO:0042626">
    <property type="term" value="F:ATPase-coupled transmembrane transporter activity"/>
    <property type="evidence" value="ECO:0007669"/>
    <property type="project" value="InterPro"/>
</dbReference>
<dbReference type="CDD" id="cd13560">
    <property type="entry name" value="PBP2_taurine"/>
    <property type="match status" value="1"/>
</dbReference>
<name>A0A378QFA7_FAUOS</name>
<dbReference type="PANTHER" id="PTHR30024">
    <property type="entry name" value="ALIPHATIC SULFONATES-BINDING PROTEIN-RELATED"/>
    <property type="match status" value="1"/>
</dbReference>
<organism evidence="5 6">
    <name type="scientific">Faucicola osloensis</name>
    <name type="common">Moraxella osloensis</name>
    <dbReference type="NCBI Taxonomy" id="34062"/>
    <lineage>
        <taxon>Bacteria</taxon>
        <taxon>Pseudomonadati</taxon>
        <taxon>Pseudomonadota</taxon>
        <taxon>Gammaproteobacteria</taxon>
        <taxon>Moraxellales</taxon>
        <taxon>Moraxellaceae</taxon>
        <taxon>Faucicola</taxon>
    </lineage>
</organism>
<dbReference type="EMBL" id="UGPY01000001">
    <property type="protein sequence ID" value="STY97897.1"/>
    <property type="molecule type" value="Genomic_DNA"/>
</dbReference>
<comment type="similarity">
    <text evidence="2">Belongs to the bacterial solute-binding protein SsuA/TauA family.</text>
</comment>
<feature type="domain" description="Solute-binding protein family 3/N-terminal" evidence="4">
    <location>
        <begin position="59"/>
        <end position="283"/>
    </location>
</feature>
<evidence type="ECO:0000256" key="3">
    <source>
        <dbReference type="ARBA" id="ARBA00022729"/>
    </source>
</evidence>
<dbReference type="InterPro" id="IPR007210">
    <property type="entry name" value="ABC_Gly_betaine_transp_sub-bd"/>
</dbReference>
<keyword evidence="6" id="KW-1185">Reference proteome</keyword>
<evidence type="ECO:0000313" key="6">
    <source>
        <dbReference type="Proteomes" id="UP000255230"/>
    </source>
</evidence>
<comment type="subcellular location">
    <subcellularLocation>
        <location evidence="1">Periplasm</location>
    </subcellularLocation>
</comment>
<dbReference type="RefSeq" id="WP_065252133.1">
    <property type="nucleotide sequence ID" value="NZ_CBCRZU010000002.1"/>
</dbReference>
<dbReference type="GO" id="GO:0016020">
    <property type="term" value="C:membrane"/>
    <property type="evidence" value="ECO:0007669"/>
    <property type="project" value="InterPro"/>
</dbReference>
<dbReference type="NCBIfam" id="TIGR01728">
    <property type="entry name" value="SsuA_fam"/>
    <property type="match status" value="1"/>
</dbReference>